<comment type="caution">
    <text evidence="1">The sequence shown here is derived from an EMBL/GenBank/DDBJ whole genome shotgun (WGS) entry which is preliminary data.</text>
</comment>
<sequence>MDLWDMMEPDQVALDILASCYARGRDISRSLAGGVNQFVIHVYPYSGYYPNTTWPGFTTFTYLFSEHGRHQPAWDFYRDSTDYVARNQYVFQSGVPKVDLAFYSKVTSYATIQSFYQPNDLVEAGYTYEYILLDDFSLPEAYVTDGVFAPERQSFKAMIVRANDSMTVQGVEELVEYARAGLPIVFSGGVPSYLVSYNASGDAYANSALQSLVSLDNVHVVPYDKLTASIAALGIKPRTTIAASSIWYTYWRREEEAKADYVFVYNDALGAAFNMGRSQGTVEFASTGTPYFYSAWTGDQTRILNYTQAANTTSIWLALAGNQSVIVAFHNDGHGRQQHGHGKESDHPALETKTGDAIILENWTLIAEHWDPPANLSDIDLIAVKHNTTHHLPQLVSWQAIPGLQNVSGLGYYNTTFNWTRPTAHSHKSSQRHTAITIDFGAIVHTIHVSINGHRLPPLDLAWVKADIMPYLVDGKNAVEAVVATTLYNRLKPMRTELETCGVFASFMDTDEEPSGPFTDPSRDYGLLNAVIVTPYTVTLR</sequence>
<dbReference type="PANTHER" id="PTHR36848:SF2">
    <property type="entry name" value="SECRETED PROTEIN"/>
    <property type="match status" value="1"/>
</dbReference>
<dbReference type="Proteomes" id="UP001295740">
    <property type="component" value="Unassembled WGS sequence"/>
</dbReference>
<reference evidence="1" key="1">
    <citation type="submission" date="2023-10" db="EMBL/GenBank/DDBJ databases">
        <authorList>
            <person name="Hackl T."/>
        </authorList>
    </citation>
    <scope>NUCLEOTIDE SEQUENCE</scope>
</reference>
<organism evidence="1 2">
    <name type="scientific">Anthostomella pinea</name>
    <dbReference type="NCBI Taxonomy" id="933095"/>
    <lineage>
        <taxon>Eukaryota</taxon>
        <taxon>Fungi</taxon>
        <taxon>Dikarya</taxon>
        <taxon>Ascomycota</taxon>
        <taxon>Pezizomycotina</taxon>
        <taxon>Sordariomycetes</taxon>
        <taxon>Xylariomycetidae</taxon>
        <taxon>Xylariales</taxon>
        <taxon>Xylariaceae</taxon>
        <taxon>Anthostomella</taxon>
    </lineage>
</organism>
<dbReference type="EMBL" id="CAUWAG010000012">
    <property type="protein sequence ID" value="CAJ2509525.1"/>
    <property type="molecule type" value="Genomic_DNA"/>
</dbReference>
<evidence type="ECO:0000313" key="1">
    <source>
        <dbReference type="EMBL" id="CAJ2509525.1"/>
    </source>
</evidence>
<dbReference type="InterPro" id="IPR008979">
    <property type="entry name" value="Galactose-bd-like_sf"/>
</dbReference>
<evidence type="ECO:0000313" key="2">
    <source>
        <dbReference type="Proteomes" id="UP001295740"/>
    </source>
</evidence>
<accession>A0AAI8VR35</accession>
<dbReference type="InterPro" id="IPR053161">
    <property type="entry name" value="Ulvan_degrading_GH"/>
</dbReference>
<gene>
    <name evidence="1" type="ORF">KHLLAP_LOCUS9993</name>
</gene>
<dbReference type="Pfam" id="PF17132">
    <property type="entry name" value="Glyco_hydro_106"/>
    <property type="match status" value="1"/>
</dbReference>
<dbReference type="AlphaFoldDB" id="A0AAI8VR35"/>
<dbReference type="SUPFAM" id="SSF49785">
    <property type="entry name" value="Galactose-binding domain-like"/>
    <property type="match status" value="1"/>
</dbReference>
<keyword evidence="2" id="KW-1185">Reference proteome</keyword>
<protein>
    <submittedName>
        <fullName evidence="1">Uu.00g145510.m01.CDS01</fullName>
    </submittedName>
</protein>
<proteinExistence type="predicted"/>
<dbReference type="PANTHER" id="PTHR36848">
    <property type="entry name" value="DNA-BINDING PROTEIN (PUTATIVE SECRETED PROTEIN)-RELATED"/>
    <property type="match status" value="1"/>
</dbReference>
<name>A0AAI8VR35_9PEZI</name>